<protein>
    <submittedName>
        <fullName evidence="1">Uncharacterized protein</fullName>
    </submittedName>
</protein>
<accession>A0A1L5NHY1</accession>
<gene>
    <name evidence="1" type="ORF">IE4872_CH01903</name>
</gene>
<dbReference type="AlphaFoldDB" id="A0A1L5NHY1"/>
<evidence type="ECO:0000313" key="2">
    <source>
        <dbReference type="Proteomes" id="UP000184749"/>
    </source>
</evidence>
<dbReference type="Proteomes" id="UP000184749">
    <property type="component" value="Chromosome"/>
</dbReference>
<organism evidence="1 2">
    <name type="scientific">Rhizobium gallicum</name>
    <dbReference type="NCBI Taxonomy" id="56730"/>
    <lineage>
        <taxon>Bacteria</taxon>
        <taxon>Pseudomonadati</taxon>
        <taxon>Pseudomonadota</taxon>
        <taxon>Alphaproteobacteria</taxon>
        <taxon>Hyphomicrobiales</taxon>
        <taxon>Rhizobiaceae</taxon>
        <taxon>Rhizobium/Agrobacterium group</taxon>
        <taxon>Rhizobium</taxon>
    </lineage>
</organism>
<proteinExistence type="predicted"/>
<sequence>MQAVSRTSRRRHLSCRLLLGSRAASEFQTRWNGQFIDTDEVSKRGHWEPREGNVCNLYEMLSNQEAIRSIARR</sequence>
<dbReference type="STRING" id="56730.IE4872_CH01903"/>
<evidence type="ECO:0000313" key="1">
    <source>
        <dbReference type="EMBL" id="APO67523.1"/>
    </source>
</evidence>
<reference evidence="1 2" key="1">
    <citation type="submission" date="2016-09" db="EMBL/GenBank/DDBJ databases">
        <title>The complete genome sequences of Rhizobium gallicum, symbiovars gallicum and phaseoli, symbionts associated to common bean (Phaseolus vulgaris).</title>
        <authorList>
            <person name="Bustos P."/>
            <person name="Santamaria R.I."/>
            <person name="Perez-Carrascal O.M."/>
            <person name="Juarez S."/>
            <person name="Lozano L."/>
            <person name="Martinez-Flores I."/>
            <person name="Martinez-Romero E."/>
            <person name="Cevallos M."/>
            <person name="Romero D."/>
            <person name="Davila G."/>
            <person name="Gonzalez V."/>
        </authorList>
    </citation>
    <scope>NUCLEOTIDE SEQUENCE [LARGE SCALE GENOMIC DNA]</scope>
    <source>
        <strain evidence="1 2">IE4872</strain>
    </source>
</reference>
<name>A0A1L5NHY1_9HYPH</name>
<dbReference type="EMBL" id="CP017101">
    <property type="protein sequence ID" value="APO67523.1"/>
    <property type="molecule type" value="Genomic_DNA"/>
</dbReference>